<evidence type="ECO:0000313" key="3">
    <source>
        <dbReference type="Proteomes" id="UP000198582"/>
    </source>
</evidence>
<dbReference type="AlphaFoldDB" id="A0A1H8YII7"/>
<sequence>MMGEIRRPRLDVLVLGLLALAGLVGALLMVVEAFLAALSRPFENWTGELSGQWPWLLPVLVGLAGAFLLRRRGFAAAFAVLLVIDLAGLFGPGLLEPDPEPPWNPVPVSSAVR</sequence>
<feature type="transmembrane region" description="Helical" evidence="1">
    <location>
        <begin position="51"/>
        <end position="69"/>
    </location>
</feature>
<keyword evidence="1" id="KW-1133">Transmembrane helix</keyword>
<feature type="transmembrane region" description="Helical" evidence="1">
    <location>
        <begin position="12"/>
        <end position="39"/>
    </location>
</feature>
<protein>
    <submittedName>
        <fullName evidence="2">Uncharacterized protein</fullName>
    </submittedName>
</protein>
<reference evidence="2 3" key="1">
    <citation type="submission" date="2016-10" db="EMBL/GenBank/DDBJ databases">
        <authorList>
            <person name="de Groot N.N."/>
        </authorList>
    </citation>
    <scope>NUCLEOTIDE SEQUENCE [LARGE SCALE GENOMIC DNA]</scope>
    <source>
        <strain evidence="2 3">DSM 44993</strain>
    </source>
</reference>
<proteinExistence type="predicted"/>
<evidence type="ECO:0000256" key="1">
    <source>
        <dbReference type="SAM" id="Phobius"/>
    </source>
</evidence>
<name>A0A1H8YII7_9PSEU</name>
<keyword evidence="1" id="KW-0472">Membrane</keyword>
<evidence type="ECO:0000313" key="2">
    <source>
        <dbReference type="EMBL" id="SEP51872.1"/>
    </source>
</evidence>
<gene>
    <name evidence="2" type="ORF">SAMN04489732_117190</name>
</gene>
<dbReference type="RefSeq" id="WP_091624199.1">
    <property type="nucleotide sequence ID" value="NZ_FOEF01000017.1"/>
</dbReference>
<organism evidence="2 3">
    <name type="scientific">Amycolatopsis saalfeldensis</name>
    <dbReference type="NCBI Taxonomy" id="394193"/>
    <lineage>
        <taxon>Bacteria</taxon>
        <taxon>Bacillati</taxon>
        <taxon>Actinomycetota</taxon>
        <taxon>Actinomycetes</taxon>
        <taxon>Pseudonocardiales</taxon>
        <taxon>Pseudonocardiaceae</taxon>
        <taxon>Amycolatopsis</taxon>
    </lineage>
</organism>
<accession>A0A1H8YII7</accession>
<keyword evidence="1" id="KW-0812">Transmembrane</keyword>
<feature type="transmembrane region" description="Helical" evidence="1">
    <location>
        <begin position="76"/>
        <end position="95"/>
    </location>
</feature>
<dbReference type="EMBL" id="FOEF01000017">
    <property type="protein sequence ID" value="SEP51872.1"/>
    <property type="molecule type" value="Genomic_DNA"/>
</dbReference>
<dbReference type="Proteomes" id="UP000198582">
    <property type="component" value="Unassembled WGS sequence"/>
</dbReference>
<keyword evidence="3" id="KW-1185">Reference proteome</keyword>